<organism evidence="1">
    <name type="scientific">Arabidopsis thaliana</name>
    <name type="common">Mouse-ear cress</name>
    <dbReference type="NCBI Taxonomy" id="3702"/>
    <lineage>
        <taxon>Eukaryota</taxon>
        <taxon>Viridiplantae</taxon>
        <taxon>Streptophyta</taxon>
        <taxon>Embryophyta</taxon>
        <taxon>Tracheophyta</taxon>
        <taxon>Spermatophyta</taxon>
        <taxon>Magnoliopsida</taxon>
        <taxon>eudicotyledons</taxon>
        <taxon>Gunneridae</taxon>
        <taxon>Pentapetalae</taxon>
        <taxon>rosids</taxon>
        <taxon>malvids</taxon>
        <taxon>Brassicales</taxon>
        <taxon>Brassicaceae</taxon>
        <taxon>Camelineae</taxon>
        <taxon>Arabidopsis</taxon>
    </lineage>
</organism>
<protein>
    <submittedName>
        <fullName evidence="1">Uncharacterized protein At2g43380</fullName>
    </submittedName>
</protein>
<gene>
    <name evidence="1" type="ordered locus">At2g43380</name>
</gene>
<reference evidence="1" key="2">
    <citation type="submission" date="2000-03" db="EMBL/GenBank/DDBJ databases">
        <authorList>
            <person name="Rounsley S.D."/>
            <person name="Tschudy M.M."/>
            <person name="Lin X."/>
            <person name="Ketchum K.A."/>
            <person name="Crosby M.L."/>
            <person name="Brandon R.C."/>
            <person name="Spriggs T.A."/>
            <person name="Mason T.M."/>
            <person name="Kerlavage A.R."/>
            <person name="Adams M.D."/>
            <person name="Somerville C.R."/>
            <person name="Venter J.C."/>
        </authorList>
    </citation>
    <scope>NUCLEOTIDE SEQUENCE</scope>
</reference>
<proteinExistence type="predicted"/>
<accession>O22852</accession>
<sequence>MIESSSHISASLKISPAYTRTRKPTLFQGLKIIPGLKEVLFQTQVQINHLLQAAVRSPLKVAPAVDSIKMEPLSRKTKTFENAQIYNKFQTKRYMIDAEKERESRLYSSDCGEEKQNPSILNCENNGLLNCLY</sequence>
<name>O22852_ARATH</name>
<reference key="1">
    <citation type="journal article" date="1999" name="Nature">
        <title>Sequence and analysis of chromosome 2 of the plant Arabidopsis thaliana.</title>
        <authorList>
            <person name="Lin X."/>
            <person name="Kaul S."/>
            <person name="Rounsley S."/>
            <person name="Shea T.P."/>
            <person name="Benito M.I."/>
            <person name="Town C.D."/>
            <person name="Fujii C.Y."/>
            <person name="Mason T."/>
            <person name="Bowman C.L."/>
            <person name="Barnstead M."/>
            <person name="Feldblyum T.V."/>
            <person name="Buell C.R."/>
            <person name="Ketchum K.A."/>
            <person name="Lee J."/>
            <person name="Ronning C.M."/>
            <person name="Koo H.L."/>
            <person name="Moffat K.S."/>
            <person name="Cronin L.A."/>
            <person name="Shen M."/>
            <person name="Pai G."/>
            <person name="Van Aken S."/>
            <person name="Umayam L."/>
            <person name="Tallon L.J."/>
            <person name="Gill J.E."/>
            <person name="Adams M.D."/>
            <person name="Carrera A.J."/>
            <person name="Creasy T.H."/>
            <person name="Goodman H.M."/>
            <person name="Somerville C.R."/>
            <person name="Copenhaver G.P."/>
            <person name="Preuss D."/>
            <person name="Nierman W.C."/>
            <person name="White O."/>
            <person name="Eisen J.A."/>
            <person name="Salzberg S.L."/>
            <person name="Fraser C.M."/>
            <person name="Venter J.C."/>
        </authorList>
    </citation>
    <scope>NUCLEOTIDE SEQUENCE [LARGE SCALE GENOMIC DNA]</scope>
    <source>
        <strain>cv. Columbia</strain>
    </source>
</reference>
<dbReference type="PIR" id="D84865">
    <property type="entry name" value="D84865"/>
</dbReference>
<dbReference type="AlphaFoldDB" id="O22852"/>
<dbReference type="EMBL" id="AC002335">
    <property type="protein sequence ID" value="AAB64329.1"/>
    <property type="molecule type" value="Genomic_DNA"/>
</dbReference>
<reference evidence="1" key="3">
    <citation type="submission" date="2002-02" db="EMBL/GenBank/DDBJ databases">
        <authorList>
            <person name="Town C.D."/>
            <person name="Kaul S."/>
        </authorList>
    </citation>
    <scope>NUCLEOTIDE SEQUENCE</scope>
</reference>
<evidence type="ECO:0000313" key="1">
    <source>
        <dbReference type="EMBL" id="AAB64329.1"/>
    </source>
</evidence>